<dbReference type="Proteomes" id="UP000278981">
    <property type="component" value="Unassembled WGS sequence"/>
</dbReference>
<evidence type="ECO:0000313" key="1">
    <source>
        <dbReference type="EMBL" id="RQX16378.1"/>
    </source>
</evidence>
<reference evidence="1 2" key="1">
    <citation type="submission" date="2018-04" db="EMBL/GenBank/DDBJ databases">
        <title>Micromonosporas from Atacama Desert.</title>
        <authorList>
            <person name="Carro L."/>
            <person name="Klenk H.-P."/>
            <person name="Goodfellow M."/>
        </authorList>
    </citation>
    <scope>NUCLEOTIDE SEQUENCE [LARGE SCALE GENOMIC DNA]</scope>
    <source>
        <strain evidence="1 2">LB19</strain>
    </source>
</reference>
<comment type="caution">
    <text evidence="1">The sequence shown here is derived from an EMBL/GenBank/DDBJ whole genome shotgun (WGS) entry which is preliminary data.</text>
</comment>
<proteinExistence type="predicted"/>
<name>A0A3N9XTE1_9ACTN</name>
<organism evidence="1 2">
    <name type="scientific">Micromonospora ureilytica</name>
    <dbReference type="NCBI Taxonomy" id="709868"/>
    <lineage>
        <taxon>Bacteria</taxon>
        <taxon>Bacillati</taxon>
        <taxon>Actinomycetota</taxon>
        <taxon>Actinomycetes</taxon>
        <taxon>Micromonosporales</taxon>
        <taxon>Micromonosporaceae</taxon>
        <taxon>Micromonospora</taxon>
    </lineage>
</organism>
<sequence>MTVWVTKRLVNLGIPLSSIVWNLEDSGEEVDIIIEFMSKLWIFELKDREFGPGDAHPFNYRRVRYGADQAFVITTDKVSADAKRVFGDLASDQSGRTRTKPPTMIEGLENVEKEIRKHLELAAYQRAVEALMMPSMMVGFALDTVIAEWVPSSSLPSNLVRHTGDFALY</sequence>
<gene>
    <name evidence="1" type="ORF">DDE19_15545</name>
</gene>
<accession>A0A3N9XTE1</accession>
<evidence type="ECO:0008006" key="3">
    <source>
        <dbReference type="Google" id="ProtNLM"/>
    </source>
</evidence>
<protein>
    <recommendedName>
        <fullName evidence="3">Restriction endonuclease type IV Mrr domain-containing protein</fullName>
    </recommendedName>
</protein>
<evidence type="ECO:0000313" key="2">
    <source>
        <dbReference type="Proteomes" id="UP000278981"/>
    </source>
</evidence>
<dbReference type="AlphaFoldDB" id="A0A3N9XTE1"/>
<dbReference type="EMBL" id="QDGB01000255">
    <property type="protein sequence ID" value="RQX16378.1"/>
    <property type="molecule type" value="Genomic_DNA"/>
</dbReference>